<dbReference type="Proteomes" id="UP000504617">
    <property type="component" value="Unplaced"/>
</dbReference>
<dbReference type="KEGG" id="tsr:106553132"/>
<dbReference type="OrthoDB" id="1711136at2759"/>
<gene>
    <name evidence="4" type="primary">LOC106553132</name>
</gene>
<proteinExistence type="predicted"/>
<evidence type="ECO:0000256" key="2">
    <source>
        <dbReference type="SAM" id="MobiDB-lite"/>
    </source>
</evidence>
<feature type="coiled-coil region" evidence="1">
    <location>
        <begin position="100"/>
        <end position="141"/>
    </location>
</feature>
<organism evidence="3 4">
    <name type="scientific">Thamnophis sirtalis</name>
    <dbReference type="NCBI Taxonomy" id="35019"/>
    <lineage>
        <taxon>Eukaryota</taxon>
        <taxon>Metazoa</taxon>
        <taxon>Chordata</taxon>
        <taxon>Craniata</taxon>
        <taxon>Vertebrata</taxon>
        <taxon>Euteleostomi</taxon>
        <taxon>Lepidosauria</taxon>
        <taxon>Squamata</taxon>
        <taxon>Bifurcata</taxon>
        <taxon>Unidentata</taxon>
        <taxon>Episquamata</taxon>
        <taxon>Toxicofera</taxon>
        <taxon>Serpentes</taxon>
        <taxon>Colubroidea</taxon>
        <taxon>Colubridae</taxon>
        <taxon>Natricinae</taxon>
        <taxon>Thamnophis</taxon>
    </lineage>
</organism>
<evidence type="ECO:0000313" key="4">
    <source>
        <dbReference type="RefSeq" id="XP_013927049.1"/>
    </source>
</evidence>
<dbReference type="GeneID" id="106553132"/>
<reference evidence="4" key="1">
    <citation type="submission" date="2025-08" db="UniProtKB">
        <authorList>
            <consortium name="RefSeq"/>
        </authorList>
    </citation>
    <scope>IDENTIFICATION</scope>
</reference>
<keyword evidence="1" id="KW-0175">Coiled coil</keyword>
<evidence type="ECO:0000256" key="1">
    <source>
        <dbReference type="SAM" id="Coils"/>
    </source>
</evidence>
<evidence type="ECO:0000313" key="3">
    <source>
        <dbReference type="Proteomes" id="UP000504617"/>
    </source>
</evidence>
<name>A0A6I9YSX0_9SAUR</name>
<protein>
    <submittedName>
        <fullName evidence="4">E3 ubiquitin-protein ligase LRSAM1-like</fullName>
    </submittedName>
</protein>
<sequence>MEEEAEWQNRFLDYEKRKEQKMREKLAFERGLDLEQREQVQLMHQSHVQKGEFLQSMKEEQMKLDEGLSRHQERLGAERLKLLEQLKQMEQGVASRIQKLLKANQRQKQSSEILKSLENDRIRMEQLMAITQEETEQLRRKEVAAAMEQMLSETYKNKLLQGAYESRRQDLVNQTCSSLAKMDEKFQQILAWQQLDQNKAISQILQESEMQKAAFEALQVKRDRMHCQIRNQVSAKLKPLGRDAGGAGGRQQHPSSSLPKQAGFPFSFNPALGTNPGETFVAGTHRVLLAQFSTPPLWGRRPPSRQSIQNVISIGSVFMSSPSFCFRCFVPKSISVNYDAHRFYQRRDPRRKGKRLPRGCRRVEFAISPTPFPATTTPDSTFFFNPLSLVGYPGLEFTNR</sequence>
<accession>A0A6I9YSX0</accession>
<feature type="region of interest" description="Disordered" evidence="2">
    <location>
        <begin position="238"/>
        <end position="260"/>
    </location>
</feature>
<dbReference type="AlphaFoldDB" id="A0A6I9YSX0"/>
<dbReference type="RefSeq" id="XP_013927049.1">
    <property type="nucleotide sequence ID" value="XM_014071574.1"/>
</dbReference>
<keyword evidence="3" id="KW-1185">Reference proteome</keyword>